<organism evidence="1">
    <name type="scientific">Candidatus Kentrum sp. SD</name>
    <dbReference type="NCBI Taxonomy" id="2126332"/>
    <lineage>
        <taxon>Bacteria</taxon>
        <taxon>Pseudomonadati</taxon>
        <taxon>Pseudomonadota</taxon>
        <taxon>Gammaproteobacteria</taxon>
        <taxon>Candidatus Kentrum</taxon>
    </lineage>
</organism>
<dbReference type="EMBL" id="CAADFU010000003">
    <property type="protein sequence ID" value="VFK39541.1"/>
    <property type="molecule type" value="Genomic_DNA"/>
</dbReference>
<protein>
    <submittedName>
        <fullName evidence="1">Uncharacterized protein</fullName>
    </submittedName>
</protein>
<sequence>MHPFPRCARIEIPRQLLLRYAETFLGNGKMDALSLSNGARGALPSGAASQSTTTGKSGMVSGLVVVGVCRLSVISLTRSLSQRSG</sequence>
<evidence type="ECO:0000313" key="3">
    <source>
        <dbReference type="EMBL" id="VFK79343.1"/>
    </source>
</evidence>
<evidence type="ECO:0000313" key="2">
    <source>
        <dbReference type="EMBL" id="VFK39541.1"/>
    </source>
</evidence>
<dbReference type="AlphaFoldDB" id="A0A450Y534"/>
<dbReference type="EMBL" id="CAADFR010000003">
    <property type="protein sequence ID" value="VFK36641.1"/>
    <property type="molecule type" value="Genomic_DNA"/>
</dbReference>
<gene>
    <name evidence="3" type="ORF">BECKSD772D_GA0070982_104526</name>
    <name evidence="2" type="ORF">BECKSD772E_GA0070983_10035</name>
    <name evidence="1" type="ORF">BECKSD772F_GA0070984_100369</name>
</gene>
<proteinExistence type="predicted"/>
<evidence type="ECO:0000313" key="1">
    <source>
        <dbReference type="EMBL" id="VFK36641.1"/>
    </source>
</evidence>
<name>A0A450Y534_9GAMM</name>
<dbReference type="EMBL" id="CAADHB010000045">
    <property type="protein sequence ID" value="VFK79343.1"/>
    <property type="molecule type" value="Genomic_DNA"/>
</dbReference>
<accession>A0A450Y534</accession>
<reference evidence="1" key="1">
    <citation type="submission" date="2019-02" db="EMBL/GenBank/DDBJ databases">
        <authorList>
            <person name="Gruber-Vodicka R. H."/>
            <person name="Seah K. B. B."/>
        </authorList>
    </citation>
    <scope>NUCLEOTIDE SEQUENCE</scope>
    <source>
        <strain evidence="3">BECK_S127</strain>
        <strain evidence="2">BECK_S1320</strain>
        <strain evidence="1">BECK_S1321</strain>
    </source>
</reference>